<sequence length="151" mass="17013">MVFFEKQLLQEKDELIARLQEALLNVQESDPEGKKIRSHSFTAGEISKNQSAAGNLQILLTEPDSTPEQAQDSKKTKDGCTKISGEEYEPTSRKRKKEKECSDREKISHLATSIPGPKSPSYSIKRQERSPTKSKSPAVDPAKHKDDKRYL</sequence>
<gene>
    <name evidence="2" type="ORF">GPUH_LOCUS4353</name>
</gene>
<dbReference type="EMBL" id="UYRT01008137">
    <property type="protein sequence ID" value="VDK44310.1"/>
    <property type="molecule type" value="Genomic_DNA"/>
</dbReference>
<evidence type="ECO:0000313" key="4">
    <source>
        <dbReference type="WBParaSite" id="GPUH_0000435901-mRNA-1"/>
    </source>
</evidence>
<feature type="compositionally biased region" description="Basic and acidic residues" evidence="1">
    <location>
        <begin position="98"/>
        <end position="108"/>
    </location>
</feature>
<name>A0A183D6L1_9BILA</name>
<dbReference type="AlphaFoldDB" id="A0A183D6L1"/>
<reference evidence="4" key="1">
    <citation type="submission" date="2016-06" db="UniProtKB">
        <authorList>
            <consortium name="WormBaseParasite"/>
        </authorList>
    </citation>
    <scope>IDENTIFICATION</scope>
</reference>
<proteinExistence type="predicted"/>
<accession>A0A183D6L1</accession>
<organism evidence="4">
    <name type="scientific">Gongylonema pulchrum</name>
    <dbReference type="NCBI Taxonomy" id="637853"/>
    <lineage>
        <taxon>Eukaryota</taxon>
        <taxon>Metazoa</taxon>
        <taxon>Ecdysozoa</taxon>
        <taxon>Nematoda</taxon>
        <taxon>Chromadorea</taxon>
        <taxon>Rhabditida</taxon>
        <taxon>Spirurina</taxon>
        <taxon>Spiruromorpha</taxon>
        <taxon>Spiruroidea</taxon>
        <taxon>Gongylonematidae</taxon>
        <taxon>Gongylonema</taxon>
    </lineage>
</organism>
<keyword evidence="3" id="KW-1185">Reference proteome</keyword>
<feature type="region of interest" description="Disordered" evidence="1">
    <location>
        <begin position="62"/>
        <end position="151"/>
    </location>
</feature>
<evidence type="ECO:0000313" key="2">
    <source>
        <dbReference type="EMBL" id="VDK44310.1"/>
    </source>
</evidence>
<feature type="compositionally biased region" description="Basic and acidic residues" evidence="1">
    <location>
        <begin position="71"/>
        <end position="80"/>
    </location>
</feature>
<feature type="region of interest" description="Disordered" evidence="1">
    <location>
        <begin position="26"/>
        <end position="50"/>
    </location>
</feature>
<feature type="compositionally biased region" description="Basic and acidic residues" evidence="1">
    <location>
        <begin position="141"/>
        <end position="151"/>
    </location>
</feature>
<reference evidence="2 3" key="2">
    <citation type="submission" date="2018-11" db="EMBL/GenBank/DDBJ databases">
        <authorList>
            <consortium name="Pathogen Informatics"/>
        </authorList>
    </citation>
    <scope>NUCLEOTIDE SEQUENCE [LARGE SCALE GENOMIC DNA]</scope>
</reference>
<dbReference type="WBParaSite" id="GPUH_0000435901-mRNA-1">
    <property type="protein sequence ID" value="GPUH_0000435901-mRNA-1"/>
    <property type="gene ID" value="GPUH_0000435901"/>
</dbReference>
<protein>
    <submittedName>
        <fullName evidence="4">RECQL4</fullName>
    </submittedName>
</protein>
<evidence type="ECO:0000313" key="3">
    <source>
        <dbReference type="Proteomes" id="UP000271098"/>
    </source>
</evidence>
<dbReference type="Proteomes" id="UP000271098">
    <property type="component" value="Unassembled WGS sequence"/>
</dbReference>
<evidence type="ECO:0000256" key="1">
    <source>
        <dbReference type="SAM" id="MobiDB-lite"/>
    </source>
</evidence>